<protein>
    <recommendedName>
        <fullName evidence="5">Phage shock protein A (PspA) family protein</fullName>
    </recommendedName>
</protein>
<evidence type="ECO:0000313" key="3">
    <source>
        <dbReference type="EMBL" id="GGJ10141.1"/>
    </source>
</evidence>
<evidence type="ECO:0008006" key="5">
    <source>
        <dbReference type="Google" id="ProtNLM"/>
    </source>
</evidence>
<accession>A0A917KFD3</accession>
<keyword evidence="1" id="KW-0175">Coiled coil</keyword>
<gene>
    <name evidence="3" type="ORF">GCM10010885_19130</name>
</gene>
<sequence length="230" mass="25667">MGWLNRMRSVWAMRRAQPDRRAEGAADRVQETLAQWETQWMRLEAACAEYAATAQRLRQMADDARERARRRQQDAATALAFGDEVRARAAVAEAVAEEQRAHTLSDEAAAAEARLHALRQDVERLRTELLSHRETVSQWSARAEAARLDTALADLASGIDPRARDFARLAAEVARLEAEAAAHREVAERACATSSPDTTGQGQDDPADTEERSKDEVERRLADLRQQLGL</sequence>
<dbReference type="EMBL" id="BMOY01000031">
    <property type="protein sequence ID" value="GGJ10141.1"/>
    <property type="molecule type" value="Genomic_DNA"/>
</dbReference>
<evidence type="ECO:0000256" key="1">
    <source>
        <dbReference type="SAM" id="Coils"/>
    </source>
</evidence>
<feature type="coiled-coil region" evidence="1">
    <location>
        <begin position="47"/>
        <end position="135"/>
    </location>
</feature>
<evidence type="ECO:0000313" key="4">
    <source>
        <dbReference type="Proteomes" id="UP000637695"/>
    </source>
</evidence>
<feature type="region of interest" description="Disordered" evidence="2">
    <location>
        <begin position="182"/>
        <end position="230"/>
    </location>
</feature>
<dbReference type="AlphaFoldDB" id="A0A917KFD3"/>
<keyword evidence="4" id="KW-1185">Reference proteome</keyword>
<reference evidence="3" key="2">
    <citation type="submission" date="2020-09" db="EMBL/GenBank/DDBJ databases">
        <authorList>
            <person name="Sun Q."/>
            <person name="Ohkuma M."/>
        </authorList>
    </citation>
    <scope>NUCLEOTIDE SEQUENCE</scope>
    <source>
        <strain evidence="3">JCM 18487</strain>
    </source>
</reference>
<reference evidence="3" key="1">
    <citation type="journal article" date="2014" name="Int. J. Syst. Evol. Microbiol.">
        <title>Complete genome sequence of Corynebacterium casei LMG S-19264T (=DSM 44701T), isolated from a smear-ripened cheese.</title>
        <authorList>
            <consortium name="US DOE Joint Genome Institute (JGI-PGF)"/>
            <person name="Walter F."/>
            <person name="Albersmeier A."/>
            <person name="Kalinowski J."/>
            <person name="Ruckert C."/>
        </authorList>
    </citation>
    <scope>NUCLEOTIDE SEQUENCE</scope>
    <source>
        <strain evidence="3">JCM 18487</strain>
    </source>
</reference>
<dbReference type="RefSeq" id="WP_188882709.1">
    <property type="nucleotide sequence ID" value="NZ_BMOY01000031.1"/>
</dbReference>
<feature type="compositionally biased region" description="Polar residues" evidence="2">
    <location>
        <begin position="192"/>
        <end position="202"/>
    </location>
</feature>
<name>A0A917KFD3_9BACL</name>
<organism evidence="3 4">
    <name type="scientific">Alicyclobacillus cellulosilyticus</name>
    <dbReference type="NCBI Taxonomy" id="1003997"/>
    <lineage>
        <taxon>Bacteria</taxon>
        <taxon>Bacillati</taxon>
        <taxon>Bacillota</taxon>
        <taxon>Bacilli</taxon>
        <taxon>Bacillales</taxon>
        <taxon>Alicyclobacillaceae</taxon>
        <taxon>Alicyclobacillus</taxon>
    </lineage>
</organism>
<evidence type="ECO:0000256" key="2">
    <source>
        <dbReference type="SAM" id="MobiDB-lite"/>
    </source>
</evidence>
<dbReference type="Proteomes" id="UP000637695">
    <property type="component" value="Unassembled WGS sequence"/>
</dbReference>
<comment type="caution">
    <text evidence="3">The sequence shown here is derived from an EMBL/GenBank/DDBJ whole genome shotgun (WGS) entry which is preliminary data.</text>
</comment>
<proteinExistence type="predicted"/>
<feature type="compositionally biased region" description="Basic and acidic residues" evidence="2">
    <location>
        <begin position="209"/>
        <end position="223"/>
    </location>
</feature>